<keyword evidence="4" id="KW-0067">ATP-binding</keyword>
<protein>
    <submittedName>
        <fullName evidence="7">UvrD-helicase domain-containing protein</fullName>
    </submittedName>
</protein>
<dbReference type="Pfam" id="PF00580">
    <property type="entry name" value="UvrD-helicase"/>
    <property type="match status" value="1"/>
</dbReference>
<evidence type="ECO:0000259" key="6">
    <source>
        <dbReference type="Pfam" id="PF13538"/>
    </source>
</evidence>
<dbReference type="EMBL" id="JBHTJA010000004">
    <property type="protein sequence ID" value="MFD0899614.1"/>
    <property type="molecule type" value="Genomic_DNA"/>
</dbReference>
<organism evidence="7 8">
    <name type="scientific">Actinomadura sediminis</name>
    <dbReference type="NCBI Taxonomy" id="1038904"/>
    <lineage>
        <taxon>Bacteria</taxon>
        <taxon>Bacillati</taxon>
        <taxon>Actinomycetota</taxon>
        <taxon>Actinomycetes</taxon>
        <taxon>Streptosporangiales</taxon>
        <taxon>Thermomonosporaceae</taxon>
        <taxon>Actinomadura</taxon>
    </lineage>
</organism>
<feature type="domain" description="UvrD-like helicase ATP-binding" evidence="5">
    <location>
        <begin position="1"/>
        <end position="86"/>
    </location>
</feature>
<accession>A0ABW3EH10</accession>
<dbReference type="PANTHER" id="PTHR11070:SF2">
    <property type="entry name" value="ATP-DEPENDENT DNA HELICASE SRS2"/>
    <property type="match status" value="1"/>
</dbReference>
<evidence type="ECO:0000313" key="7">
    <source>
        <dbReference type="EMBL" id="MFD0899614.1"/>
    </source>
</evidence>
<dbReference type="InterPro" id="IPR027417">
    <property type="entry name" value="P-loop_NTPase"/>
</dbReference>
<evidence type="ECO:0000256" key="3">
    <source>
        <dbReference type="ARBA" id="ARBA00022806"/>
    </source>
</evidence>
<dbReference type="Pfam" id="PF13538">
    <property type="entry name" value="UvrD_C_2"/>
    <property type="match status" value="1"/>
</dbReference>
<evidence type="ECO:0000313" key="8">
    <source>
        <dbReference type="Proteomes" id="UP001596972"/>
    </source>
</evidence>
<evidence type="ECO:0000259" key="5">
    <source>
        <dbReference type="Pfam" id="PF00580"/>
    </source>
</evidence>
<comment type="caution">
    <text evidence="7">The sequence shown here is derived from an EMBL/GenBank/DDBJ whole genome shotgun (WGS) entry which is preliminary data.</text>
</comment>
<keyword evidence="3" id="KW-0347">Helicase</keyword>
<evidence type="ECO:0000256" key="4">
    <source>
        <dbReference type="ARBA" id="ARBA00022840"/>
    </source>
</evidence>
<dbReference type="RefSeq" id="WP_378296524.1">
    <property type="nucleotide sequence ID" value="NZ_JBHTJA010000004.1"/>
</dbReference>
<dbReference type="Gene3D" id="3.40.50.300">
    <property type="entry name" value="P-loop containing nucleotide triphosphate hydrolases"/>
    <property type="match status" value="2"/>
</dbReference>
<sequence>MYAEYEERRIERGVHDFNDVLAAALRELRERPDGRYGAVIVDEVQDLTLVGVRLLHALAGDRPNGLLLIGDGQQAVYPGGFRLAEAGIGIRGRGAVLRTNYRNAAAILEAAMDVVSGDPFDDLDGPSPNGRRTVDPTYHGGRVTRERAADADEHDRRLVAALRELPDAADAAVLCASAKAIEHYAGLLGRAGIAVQRLEHYDGRPVDAVKVGSYRRAKGLEFKKVFLPLHDAGIAAEGDGDAARERAELARRQLFVAMTRARDLLWLGSAGPGL</sequence>
<feature type="domain" description="UvrD-like helicase C-terminal" evidence="6">
    <location>
        <begin position="213"/>
        <end position="267"/>
    </location>
</feature>
<evidence type="ECO:0000256" key="2">
    <source>
        <dbReference type="ARBA" id="ARBA00022801"/>
    </source>
</evidence>
<evidence type="ECO:0000256" key="1">
    <source>
        <dbReference type="ARBA" id="ARBA00022741"/>
    </source>
</evidence>
<name>A0ABW3EH10_9ACTN</name>
<dbReference type="Proteomes" id="UP001596972">
    <property type="component" value="Unassembled WGS sequence"/>
</dbReference>
<dbReference type="PANTHER" id="PTHR11070">
    <property type="entry name" value="UVRD / RECB / PCRA DNA HELICASE FAMILY MEMBER"/>
    <property type="match status" value="1"/>
</dbReference>
<dbReference type="InterPro" id="IPR014016">
    <property type="entry name" value="UvrD-like_ATP-bd"/>
</dbReference>
<gene>
    <name evidence="7" type="ORF">ACFQ11_04380</name>
</gene>
<reference evidence="8" key="1">
    <citation type="journal article" date="2019" name="Int. J. Syst. Evol. Microbiol.">
        <title>The Global Catalogue of Microorganisms (GCM) 10K type strain sequencing project: providing services to taxonomists for standard genome sequencing and annotation.</title>
        <authorList>
            <consortium name="The Broad Institute Genomics Platform"/>
            <consortium name="The Broad Institute Genome Sequencing Center for Infectious Disease"/>
            <person name="Wu L."/>
            <person name="Ma J."/>
        </authorList>
    </citation>
    <scope>NUCLEOTIDE SEQUENCE [LARGE SCALE GENOMIC DNA]</scope>
    <source>
        <strain evidence="8">JCM 31202</strain>
    </source>
</reference>
<keyword evidence="8" id="KW-1185">Reference proteome</keyword>
<dbReference type="SUPFAM" id="SSF52540">
    <property type="entry name" value="P-loop containing nucleoside triphosphate hydrolases"/>
    <property type="match status" value="1"/>
</dbReference>
<dbReference type="InterPro" id="IPR027785">
    <property type="entry name" value="UvrD-like_helicase_C"/>
</dbReference>
<proteinExistence type="predicted"/>
<keyword evidence="2" id="KW-0378">Hydrolase</keyword>
<keyword evidence="1" id="KW-0547">Nucleotide-binding</keyword>
<dbReference type="InterPro" id="IPR000212">
    <property type="entry name" value="DNA_helicase_UvrD/REP"/>
</dbReference>